<dbReference type="PANTHER" id="PTHR33525">
    <property type="match status" value="1"/>
</dbReference>
<dbReference type="InterPro" id="IPR013976">
    <property type="entry name" value="HDOD"/>
</dbReference>
<reference evidence="2" key="1">
    <citation type="journal article" date="2014" name="Int. J. Syst. Evol. Microbiol.">
        <title>Complete genome of a new Firmicutes species belonging to the dominant human colonic microbiota ('Ruminococcus bicirculans') reveals two chromosomes and a selective capacity to utilize plant glucans.</title>
        <authorList>
            <consortium name="NISC Comparative Sequencing Program"/>
            <person name="Wegmann U."/>
            <person name="Louis P."/>
            <person name="Goesmann A."/>
            <person name="Henrissat B."/>
            <person name="Duncan S.H."/>
            <person name="Flint H.J."/>
        </authorList>
    </citation>
    <scope>NUCLEOTIDE SEQUENCE</scope>
    <source>
        <strain evidence="2">NBRC 102424</strain>
    </source>
</reference>
<keyword evidence="3" id="KW-1185">Reference proteome</keyword>
<dbReference type="SUPFAM" id="SSF109604">
    <property type="entry name" value="HD-domain/PDEase-like"/>
    <property type="match status" value="1"/>
</dbReference>
<evidence type="ECO:0000313" key="3">
    <source>
        <dbReference type="Proteomes" id="UP001161423"/>
    </source>
</evidence>
<dbReference type="EMBL" id="BSND01000003">
    <property type="protein sequence ID" value="GLP98393.1"/>
    <property type="molecule type" value="Genomic_DNA"/>
</dbReference>
<evidence type="ECO:0000313" key="2">
    <source>
        <dbReference type="EMBL" id="GLP98393.1"/>
    </source>
</evidence>
<organism evidence="2 3">
    <name type="scientific">Methylophaga thalassica</name>
    <dbReference type="NCBI Taxonomy" id="40223"/>
    <lineage>
        <taxon>Bacteria</taxon>
        <taxon>Pseudomonadati</taxon>
        <taxon>Pseudomonadota</taxon>
        <taxon>Gammaproteobacteria</taxon>
        <taxon>Thiotrichales</taxon>
        <taxon>Piscirickettsiaceae</taxon>
        <taxon>Methylophaga</taxon>
    </lineage>
</organism>
<feature type="domain" description="HDOD" evidence="1">
    <location>
        <begin position="195"/>
        <end position="379"/>
    </location>
</feature>
<reference evidence="2" key="2">
    <citation type="submission" date="2023-01" db="EMBL/GenBank/DDBJ databases">
        <title>Draft genome sequence of Methylophaga thalassica strain NBRC 102424.</title>
        <authorList>
            <person name="Sun Q."/>
            <person name="Mori K."/>
        </authorList>
    </citation>
    <scope>NUCLEOTIDE SEQUENCE</scope>
    <source>
        <strain evidence="2">NBRC 102424</strain>
    </source>
</reference>
<accession>A0ABQ5TRJ5</accession>
<dbReference type="PANTHER" id="PTHR33525:SF4">
    <property type="entry name" value="CYCLIC DI-GMP PHOSPHODIESTERASE CDGJ"/>
    <property type="match status" value="1"/>
</dbReference>
<evidence type="ECO:0000259" key="1">
    <source>
        <dbReference type="PROSITE" id="PS51833"/>
    </source>
</evidence>
<dbReference type="Proteomes" id="UP001161423">
    <property type="component" value="Unassembled WGS sequence"/>
</dbReference>
<dbReference type="PROSITE" id="PS51833">
    <property type="entry name" value="HDOD"/>
    <property type="match status" value="1"/>
</dbReference>
<gene>
    <name evidence="2" type="ORF">GCM10007891_02470</name>
</gene>
<dbReference type="Gene3D" id="1.10.3210.10">
    <property type="entry name" value="Hypothetical protein af1432"/>
    <property type="match status" value="1"/>
</dbReference>
<dbReference type="Pfam" id="PF08668">
    <property type="entry name" value="HDOD"/>
    <property type="match status" value="1"/>
</dbReference>
<sequence>MAQDVVALEQLKTFSGLIHRQPLFINDELDVAGYHISFFDQNGEKLDDDSAVPDFVQHLPEIILDINHNPNALLSIPHSWQQALLALPKISASLTLDININSLPSSQHNGAIRYAKRLNTSANGHDHQTLLIDLALDNLQQLSESDIRAWRQHHDILCAINVNDIEQYHYCKSHRLDLLEGIFYTKPDKHAGQPLHPSTQTLMSLLVRLQEEDVETEDLTDIINQDISLSYKLLRLINSAFFGLPKKVESTKQAILMLGLNKIKTWASLLCLSGMDDKPNELRNVAMFRGRMCELLAKYYKGHSDMFFTVGLLSVLDAMLDSSLADIIEPLPLTAELKTALIDKQGPAGRALADTLSYEQADWETVSSSPIPKEILVRTYLESIQWAKQLTIQLQD</sequence>
<dbReference type="InterPro" id="IPR052340">
    <property type="entry name" value="RNase_Y/CdgJ"/>
</dbReference>
<comment type="caution">
    <text evidence="2">The sequence shown here is derived from an EMBL/GenBank/DDBJ whole genome shotgun (WGS) entry which is preliminary data.</text>
</comment>
<dbReference type="RefSeq" id="WP_007145813.1">
    <property type="nucleotide sequence ID" value="NZ_BSND01000003.1"/>
</dbReference>
<name>A0ABQ5TRJ5_9GAMM</name>
<protein>
    <recommendedName>
        <fullName evidence="1">HDOD domain-containing protein</fullName>
    </recommendedName>
</protein>
<proteinExistence type="predicted"/>